<dbReference type="PANTHER" id="PTHR31378">
    <property type="entry name" value="EGF-LIKE DOMAIN-CONTAINING PROTEIN-RELATED-RELATED"/>
    <property type="match status" value="1"/>
</dbReference>
<accession>A0A8J4PJ86</accession>
<protein>
    <recommendedName>
        <fullName evidence="5">EGF-like domain-containing protein</fullName>
    </recommendedName>
</protein>
<feature type="domain" description="DUF7743" evidence="2">
    <location>
        <begin position="400"/>
        <end position="499"/>
    </location>
</feature>
<reference evidence="3" key="1">
    <citation type="submission" date="2020-01" db="EMBL/GenBank/DDBJ databases">
        <title>Development of genomics and gene disruption for Polysphondylium violaceum indicates a role for the polyketide synthase stlB in stalk morphogenesis.</title>
        <authorList>
            <person name="Narita B."/>
            <person name="Kawabe Y."/>
            <person name="Kin K."/>
            <person name="Saito T."/>
            <person name="Gibbs R."/>
            <person name="Kuspa A."/>
            <person name="Muzny D."/>
            <person name="Queller D."/>
            <person name="Richards S."/>
            <person name="Strassman J."/>
            <person name="Sucgang R."/>
            <person name="Worley K."/>
            <person name="Schaap P."/>
        </authorList>
    </citation>
    <scope>NUCLEOTIDE SEQUENCE</scope>
    <source>
        <strain evidence="3">QSvi11</strain>
    </source>
</reference>
<dbReference type="Pfam" id="PF23034">
    <property type="entry name" value="DUF7035"/>
    <property type="match status" value="1"/>
</dbReference>
<dbReference type="AlphaFoldDB" id="A0A8J4PJ86"/>
<sequence length="707" mass="79706">MLAPTYEYRQYANYNGNCSFYYIAFIQDITGPLQYQGNPNSINKEISDFYSNGTSSSLRLRIDVTVGTGVFNLVVTSGLDSISMDIPYNCQEFPNPIIKDIGFTNPISASAPYKYSFLVENKKEFFGPLNTVINTTEWDHYSDFRDLTTYIVNFHPKPNIPPATAYIAVTVSFPNGFIKTFDIVIPFKVVHQDIKSLEYLPLSETLANKYAVSLNYKRLADLKLSIGGEYSVDYFNLPVYGNPLNATCRGVLNISPYQEGGEITYQIVTIQRETFDNLATFSINIIKPSVLTTIYNFGIGEQTILQGFPSTAFNIEYLNQNLLYRSMEQLVQYDISTTPTPFAPSYYLDDGSYGIVSGTSNSYKVQFNIVNSKYDIRSQVPYYIYSTVSAKNLGIVPSTLDLYPPIITNFQVTPMPIGFNRYFSLRLSVIDDKSGFRRTYLNGFVGRNSDIRTSDLIQGDFLDGTYEVLIDNNYFFTTVFTVYDYASRLSYYGSMAPTSEQQVASLMISNPGGEVSLYCLTNLTSISWSHNDIDVSSVSFSTKFLFNISNADKLFSPSLNFVGYDNLPLETFYGYWNETSEQYEIVVTIPLRAFTGVVKYNLNTKCSLGYVYESPFLYSLFPSSELRVFSNDADMFGPEISKLVQIPAQTAIISAGGTNIGWKLDIYDRLNGFEYGNITIVSDADLTEYTFVLDPNDQTQDISIKIK</sequence>
<evidence type="ECO:0000259" key="1">
    <source>
        <dbReference type="Pfam" id="PF23034"/>
    </source>
</evidence>
<dbReference type="Pfam" id="PF24893">
    <property type="entry name" value="DUF7743"/>
    <property type="match status" value="1"/>
</dbReference>
<gene>
    <name evidence="3" type="ORF">CYY_010368</name>
</gene>
<feature type="domain" description="DUF7035" evidence="1">
    <location>
        <begin position="633"/>
        <end position="700"/>
    </location>
</feature>
<keyword evidence="4" id="KW-1185">Reference proteome</keyword>
<dbReference type="EMBL" id="AJWJ01001066">
    <property type="protein sequence ID" value="KAF2068307.1"/>
    <property type="molecule type" value="Genomic_DNA"/>
</dbReference>
<dbReference type="InterPro" id="IPR055463">
    <property type="entry name" value="DUF7035"/>
</dbReference>
<organism evidence="3 4">
    <name type="scientific">Polysphondylium violaceum</name>
    <dbReference type="NCBI Taxonomy" id="133409"/>
    <lineage>
        <taxon>Eukaryota</taxon>
        <taxon>Amoebozoa</taxon>
        <taxon>Evosea</taxon>
        <taxon>Eumycetozoa</taxon>
        <taxon>Dictyostelia</taxon>
        <taxon>Dictyosteliales</taxon>
        <taxon>Dictyosteliaceae</taxon>
        <taxon>Polysphondylium</taxon>
    </lineage>
</organism>
<dbReference type="PANTHER" id="PTHR31378:SF29">
    <property type="entry name" value="EGF-LIKE DOMAIN-CONTAINING PROTEIN-RELATED"/>
    <property type="match status" value="1"/>
</dbReference>
<name>A0A8J4PJ86_9MYCE</name>
<dbReference type="OrthoDB" id="24183at2759"/>
<proteinExistence type="predicted"/>
<evidence type="ECO:0000313" key="3">
    <source>
        <dbReference type="EMBL" id="KAF2068307.1"/>
    </source>
</evidence>
<evidence type="ECO:0008006" key="5">
    <source>
        <dbReference type="Google" id="ProtNLM"/>
    </source>
</evidence>
<evidence type="ECO:0000313" key="4">
    <source>
        <dbReference type="Proteomes" id="UP000695562"/>
    </source>
</evidence>
<dbReference type="InterPro" id="IPR056645">
    <property type="entry name" value="DUF7743"/>
</dbReference>
<dbReference type="Proteomes" id="UP000695562">
    <property type="component" value="Unassembled WGS sequence"/>
</dbReference>
<comment type="caution">
    <text evidence="3">The sequence shown here is derived from an EMBL/GenBank/DDBJ whole genome shotgun (WGS) entry which is preliminary data.</text>
</comment>
<feature type="non-terminal residue" evidence="3">
    <location>
        <position position="707"/>
    </location>
</feature>
<evidence type="ECO:0000259" key="2">
    <source>
        <dbReference type="Pfam" id="PF24893"/>
    </source>
</evidence>